<keyword evidence="1" id="KW-0732">Signal</keyword>
<proteinExistence type="predicted"/>
<protein>
    <submittedName>
        <fullName evidence="2">Uncharacterized protein</fullName>
    </submittedName>
</protein>
<comment type="caution">
    <text evidence="2">The sequence shown here is derived from an EMBL/GenBank/DDBJ whole genome shotgun (WGS) entry which is preliminary data.</text>
</comment>
<feature type="chain" id="PRO_5042242118" evidence="1">
    <location>
        <begin position="18"/>
        <end position="149"/>
    </location>
</feature>
<feature type="signal peptide" evidence="1">
    <location>
        <begin position="1"/>
        <end position="17"/>
    </location>
</feature>
<organism evidence="2 3">
    <name type="scientific">Linnemannia exigua</name>
    <dbReference type="NCBI Taxonomy" id="604196"/>
    <lineage>
        <taxon>Eukaryota</taxon>
        <taxon>Fungi</taxon>
        <taxon>Fungi incertae sedis</taxon>
        <taxon>Mucoromycota</taxon>
        <taxon>Mortierellomycotina</taxon>
        <taxon>Mortierellomycetes</taxon>
        <taxon>Mortierellales</taxon>
        <taxon>Mortierellaceae</taxon>
        <taxon>Linnemannia</taxon>
    </lineage>
</organism>
<keyword evidence="3" id="KW-1185">Reference proteome</keyword>
<dbReference type="AlphaFoldDB" id="A0AAD4D3A1"/>
<reference evidence="2" key="1">
    <citation type="journal article" date="2020" name="Fungal Divers.">
        <title>Resolving the Mortierellaceae phylogeny through synthesis of multi-gene phylogenetics and phylogenomics.</title>
        <authorList>
            <person name="Vandepol N."/>
            <person name="Liber J."/>
            <person name="Desiro A."/>
            <person name="Na H."/>
            <person name="Kennedy M."/>
            <person name="Barry K."/>
            <person name="Grigoriev I.V."/>
            <person name="Miller A.N."/>
            <person name="O'Donnell K."/>
            <person name="Stajich J.E."/>
            <person name="Bonito G."/>
        </authorList>
    </citation>
    <scope>NUCLEOTIDE SEQUENCE</scope>
    <source>
        <strain evidence="2">NRRL 28262</strain>
    </source>
</reference>
<gene>
    <name evidence="2" type="ORF">BGZ95_006140</name>
</gene>
<evidence type="ECO:0000313" key="2">
    <source>
        <dbReference type="EMBL" id="KAG0254081.1"/>
    </source>
</evidence>
<accession>A0AAD4D3A1</accession>
<dbReference type="EMBL" id="JAAAIL010002853">
    <property type="protein sequence ID" value="KAG0254081.1"/>
    <property type="molecule type" value="Genomic_DNA"/>
</dbReference>
<sequence>MKVNFLLAALAAAAVSALPTSNTTLRSNTDIALMKRAPCRRTTFTWIIARFRGEINTNFLYFQIDYQNGQTYYGQMSHNGEPYDARDRYCHKDGVWCVEFAGWAKEGGEQVKVGYANQDFWHNGPDKRKPKDRGEYPRDTFEYYDCVPW</sequence>
<dbReference type="Proteomes" id="UP001194580">
    <property type="component" value="Unassembled WGS sequence"/>
</dbReference>
<name>A0AAD4D3A1_9FUNG</name>
<evidence type="ECO:0000256" key="1">
    <source>
        <dbReference type="SAM" id="SignalP"/>
    </source>
</evidence>
<evidence type="ECO:0000313" key="3">
    <source>
        <dbReference type="Proteomes" id="UP001194580"/>
    </source>
</evidence>